<evidence type="ECO:0000256" key="12">
    <source>
        <dbReference type="RuleBase" id="RU004466"/>
    </source>
</evidence>
<dbReference type="NCBIfam" id="NF008140">
    <property type="entry name" value="PRK10888.1"/>
    <property type="match status" value="1"/>
</dbReference>
<comment type="cofactor">
    <cofactor evidence="1">
        <name>Mg(2+)</name>
        <dbReference type="ChEBI" id="CHEBI:18420"/>
    </cofactor>
</comment>
<protein>
    <recommendedName>
        <fullName evidence="9">Octaprenyl diphosphate synthase</fullName>
        <ecNumber evidence="8">2.5.1.90</ecNumber>
    </recommendedName>
    <alternativeName>
        <fullName evidence="11">All-trans-octaprenyl-diphosphate synthase</fullName>
    </alternativeName>
    <alternativeName>
        <fullName evidence="10">Octaprenyl pyrophosphate synthase</fullName>
    </alternativeName>
</protein>
<keyword evidence="4" id="KW-0479">Metal-binding</keyword>
<evidence type="ECO:0000256" key="7">
    <source>
        <dbReference type="ARBA" id="ARBA00055029"/>
    </source>
</evidence>
<dbReference type="PROSITE" id="PS00444">
    <property type="entry name" value="POLYPRENYL_SYNTHASE_2"/>
    <property type="match status" value="1"/>
</dbReference>
<dbReference type="SFLD" id="SFLDS00005">
    <property type="entry name" value="Isoprenoid_Synthase_Type_I"/>
    <property type="match status" value="1"/>
</dbReference>
<dbReference type="EC" id="2.5.1.90" evidence="8"/>
<dbReference type="RefSeq" id="WP_113041642.1">
    <property type="nucleotide sequence ID" value="NZ_CAWQKC010000262.1"/>
</dbReference>
<dbReference type="Pfam" id="PF00348">
    <property type="entry name" value="polyprenyl_synt"/>
    <property type="match status" value="1"/>
</dbReference>
<comment type="caution">
    <text evidence="13">The sequence shown here is derived from an EMBL/GenBank/DDBJ whole genome shotgun (WGS) entry which is preliminary data.</text>
</comment>
<dbReference type="GO" id="GO:0046872">
    <property type="term" value="F:metal ion binding"/>
    <property type="evidence" value="ECO:0007669"/>
    <property type="project" value="UniProtKB-KW"/>
</dbReference>
<evidence type="ECO:0000256" key="2">
    <source>
        <dbReference type="ARBA" id="ARBA00006706"/>
    </source>
</evidence>
<comment type="similarity">
    <text evidence="2 12">Belongs to the FPP/GGPP synthase family.</text>
</comment>
<dbReference type="PANTHER" id="PTHR12001">
    <property type="entry name" value="GERANYLGERANYL PYROPHOSPHATE SYNTHASE"/>
    <property type="match status" value="1"/>
</dbReference>
<dbReference type="CDD" id="cd00685">
    <property type="entry name" value="Trans_IPPS_HT"/>
    <property type="match status" value="1"/>
</dbReference>
<evidence type="ECO:0000313" key="13">
    <source>
        <dbReference type="EMBL" id="MDB6371472.1"/>
    </source>
</evidence>
<name>A0AAW6BIQ8_9GAMM</name>
<keyword evidence="3 12" id="KW-0808">Transferase</keyword>
<proteinExistence type="inferred from homology"/>
<dbReference type="GO" id="GO:0106350">
    <property type="term" value="F:all-trans-octaprenyl-diphosphate synthase activity"/>
    <property type="evidence" value="ECO:0007669"/>
    <property type="project" value="UniProtKB-EC"/>
</dbReference>
<dbReference type="SUPFAM" id="SSF48576">
    <property type="entry name" value="Terpenoid synthases"/>
    <property type="match status" value="1"/>
</dbReference>
<evidence type="ECO:0000256" key="1">
    <source>
        <dbReference type="ARBA" id="ARBA00001946"/>
    </source>
</evidence>
<comment type="function">
    <text evidence="7">Supplies octaprenyl diphosphate, the precursor for the side chain of the isoprenoid quinones ubiquinone and menaquinone.</text>
</comment>
<organism evidence="13 14">
    <name type="scientific">Photorhabdus bodei</name>
    <dbReference type="NCBI Taxonomy" id="2029681"/>
    <lineage>
        <taxon>Bacteria</taxon>
        <taxon>Pseudomonadati</taxon>
        <taxon>Pseudomonadota</taxon>
        <taxon>Gammaproteobacteria</taxon>
        <taxon>Enterobacterales</taxon>
        <taxon>Morganellaceae</taxon>
        <taxon>Photorhabdus</taxon>
    </lineage>
</organism>
<evidence type="ECO:0000256" key="10">
    <source>
        <dbReference type="ARBA" id="ARBA00079637"/>
    </source>
</evidence>
<sequence length="323" mass="35379">MNLESIIKLTADDMAAVNETILSQLNSDVTLINQLGYYIISGGGKRIRPIIAILASRALGYQGDKHITVAALIEFIHTATLLHDDVVDESDMRRGKATANAMFGNAASVLVGDFIYTRSFQMMTALNSMRVLKLMSEATNVIAEGEVLQLMNCNDPNISEDDYMRVIYSKTARLFEVAAHSSAILSNATPEQEMALQNYGRYLGTAFQLIDDLLDYNADSDTLGKNTGDDLNEGKPTLPLLHAMNHGTPEQSALIREAIEKGNGRHLLETVLTTMKQCGSLEYTRKRAEEEADKAIAALQALENSPYKQALVGLAHIAVQRLS</sequence>
<dbReference type="PROSITE" id="PS00723">
    <property type="entry name" value="POLYPRENYL_SYNTHASE_1"/>
    <property type="match status" value="1"/>
</dbReference>
<dbReference type="EMBL" id="JAQMFO010000005">
    <property type="protein sequence ID" value="MDB6371472.1"/>
    <property type="molecule type" value="Genomic_DNA"/>
</dbReference>
<comment type="catalytic activity">
    <reaction evidence="6">
        <text>5 isopentenyl diphosphate + (2E,6E)-farnesyl diphosphate = all-trans-octaprenyl diphosphate + 5 diphosphate</text>
        <dbReference type="Rhea" id="RHEA:27798"/>
        <dbReference type="ChEBI" id="CHEBI:33019"/>
        <dbReference type="ChEBI" id="CHEBI:57711"/>
        <dbReference type="ChEBI" id="CHEBI:128769"/>
        <dbReference type="ChEBI" id="CHEBI:175763"/>
        <dbReference type="EC" id="2.5.1.90"/>
    </reaction>
</comment>
<dbReference type="InterPro" id="IPR000092">
    <property type="entry name" value="Polyprenyl_synt"/>
</dbReference>
<evidence type="ECO:0000256" key="9">
    <source>
        <dbReference type="ARBA" id="ARBA00072473"/>
    </source>
</evidence>
<evidence type="ECO:0000256" key="11">
    <source>
        <dbReference type="ARBA" id="ARBA00083124"/>
    </source>
</evidence>
<dbReference type="Proteomes" id="UP001212996">
    <property type="component" value="Unassembled WGS sequence"/>
</dbReference>
<evidence type="ECO:0000313" key="14">
    <source>
        <dbReference type="Proteomes" id="UP001212996"/>
    </source>
</evidence>
<gene>
    <name evidence="13" type="primary">ispB</name>
    <name evidence="13" type="ORF">PH362_05740</name>
</gene>
<dbReference type="AlphaFoldDB" id="A0AAW6BIQ8"/>
<evidence type="ECO:0000256" key="4">
    <source>
        <dbReference type="ARBA" id="ARBA00022723"/>
    </source>
</evidence>
<accession>A0AAW6BIQ8</accession>
<dbReference type="InterPro" id="IPR008949">
    <property type="entry name" value="Isoprenoid_synthase_dom_sf"/>
</dbReference>
<dbReference type="GO" id="GO:0008299">
    <property type="term" value="P:isoprenoid biosynthetic process"/>
    <property type="evidence" value="ECO:0007669"/>
    <property type="project" value="InterPro"/>
</dbReference>
<evidence type="ECO:0000256" key="3">
    <source>
        <dbReference type="ARBA" id="ARBA00022679"/>
    </source>
</evidence>
<evidence type="ECO:0000256" key="8">
    <source>
        <dbReference type="ARBA" id="ARBA00066511"/>
    </source>
</evidence>
<dbReference type="PANTHER" id="PTHR12001:SF69">
    <property type="entry name" value="ALL TRANS-POLYPRENYL-DIPHOSPHATE SYNTHASE PDSS1"/>
    <property type="match status" value="1"/>
</dbReference>
<evidence type="ECO:0000256" key="5">
    <source>
        <dbReference type="ARBA" id="ARBA00022842"/>
    </source>
</evidence>
<dbReference type="FunFam" id="1.10.600.10:FF:000002">
    <property type="entry name" value="Octaprenyl diphosphate synthase"/>
    <property type="match status" value="1"/>
</dbReference>
<keyword evidence="5" id="KW-0460">Magnesium</keyword>
<dbReference type="InterPro" id="IPR033749">
    <property type="entry name" value="Polyprenyl_synt_CS"/>
</dbReference>
<evidence type="ECO:0000256" key="6">
    <source>
        <dbReference type="ARBA" id="ARBA00051506"/>
    </source>
</evidence>
<dbReference type="Gene3D" id="1.10.600.10">
    <property type="entry name" value="Farnesyl Diphosphate Synthase"/>
    <property type="match status" value="1"/>
</dbReference>
<reference evidence="13" key="1">
    <citation type="submission" date="2023-01" db="EMBL/GenBank/DDBJ databases">
        <title>Genome sequencing of Photorhabdus bodei 09-20.</title>
        <authorList>
            <person name="Kalindamar S."/>
            <person name="Kumru S."/>
        </authorList>
    </citation>
    <scope>NUCLEOTIDE SEQUENCE</scope>
    <source>
        <strain evidence="13">09-20</strain>
    </source>
</reference>